<keyword evidence="5" id="KW-0418">Kinase</keyword>
<name>A0ABQ9WRY7_9EUKA</name>
<evidence type="ECO:0000259" key="4">
    <source>
        <dbReference type="PROSITE" id="PS50011"/>
    </source>
</evidence>
<keyword evidence="5" id="KW-0808">Transferase</keyword>
<dbReference type="InterPro" id="IPR050117">
    <property type="entry name" value="MAPK"/>
</dbReference>
<evidence type="ECO:0000256" key="3">
    <source>
        <dbReference type="SAM" id="MobiDB-lite"/>
    </source>
</evidence>
<dbReference type="Proteomes" id="UP001281761">
    <property type="component" value="Unassembled WGS sequence"/>
</dbReference>
<dbReference type="PANTHER" id="PTHR24055">
    <property type="entry name" value="MITOGEN-ACTIVATED PROTEIN KINASE"/>
    <property type="match status" value="1"/>
</dbReference>
<keyword evidence="2" id="KW-0067">ATP-binding</keyword>
<proteinExistence type="predicted"/>
<keyword evidence="1" id="KW-0547">Nucleotide-binding</keyword>
<dbReference type="Gene3D" id="1.10.510.10">
    <property type="entry name" value="Transferase(Phosphotransferase) domain 1"/>
    <property type="match status" value="1"/>
</dbReference>
<dbReference type="InterPro" id="IPR011009">
    <property type="entry name" value="Kinase-like_dom_sf"/>
</dbReference>
<evidence type="ECO:0000313" key="6">
    <source>
        <dbReference type="Proteomes" id="UP001281761"/>
    </source>
</evidence>
<dbReference type="GO" id="GO:0004693">
    <property type="term" value="F:cyclin-dependent protein serine/threonine kinase activity"/>
    <property type="evidence" value="ECO:0007669"/>
    <property type="project" value="UniProtKB-EC"/>
</dbReference>
<dbReference type="EMBL" id="JARBJD010000421">
    <property type="protein sequence ID" value="KAK2942257.1"/>
    <property type="molecule type" value="Genomic_DNA"/>
</dbReference>
<dbReference type="EC" id="2.7.11.22" evidence="5"/>
<sequence length="434" mass="49353">MKLDNLQSVILIDHQFDGNEAVRTYPNNSETLAHYRGNEVSVFVSSLSPYTQTTVVESSSSSDSTFENMTTEDTLFPHPSAVTPPTNESIRITGQNSLENRKRDEYHQYWQWLFRSSRNIDLVQHGSGNLTIVSLSLKPKATTSHLITTESSKETRLATVRKGRHCMVYDLMETDLRNIISGFDGIFPLEIRKEYLREMLSAVSACHLKQIAHMDITPENFLVSRRRSLHLSDFGLSVSFQPPPDRFLCMNRTSWYTSPERLFGRREWLSAGDMWGVGCIYLELLQETRPIFPGTSSLGQIRVIGEILGQPSPELMEKFSTYPGFIPFPDSSGNIDNILSHIDDNERDLVLKLLEYDPDKRISASEALLHPFFTAPPLPSPLDLLPDPALYPKLLKKRAKTHNIRPDVETDDIEISPVKYLDLNAEDDDDLLYT</sequence>
<comment type="caution">
    <text evidence="5">The sequence shown here is derived from an EMBL/GenBank/DDBJ whole genome shotgun (WGS) entry which is preliminary data.</text>
</comment>
<keyword evidence="6" id="KW-1185">Reference proteome</keyword>
<organism evidence="5 6">
    <name type="scientific">Blattamonas nauphoetae</name>
    <dbReference type="NCBI Taxonomy" id="2049346"/>
    <lineage>
        <taxon>Eukaryota</taxon>
        <taxon>Metamonada</taxon>
        <taxon>Preaxostyla</taxon>
        <taxon>Oxymonadida</taxon>
        <taxon>Blattamonas</taxon>
    </lineage>
</organism>
<dbReference type="SMART" id="SM00220">
    <property type="entry name" value="S_TKc"/>
    <property type="match status" value="1"/>
</dbReference>
<evidence type="ECO:0000256" key="1">
    <source>
        <dbReference type="ARBA" id="ARBA00022741"/>
    </source>
</evidence>
<gene>
    <name evidence="5" type="ORF">BLNAU_22826</name>
</gene>
<accession>A0ABQ9WRY7</accession>
<dbReference type="PROSITE" id="PS50011">
    <property type="entry name" value="PROTEIN_KINASE_DOM"/>
    <property type="match status" value="1"/>
</dbReference>
<dbReference type="Pfam" id="PF00069">
    <property type="entry name" value="Pkinase"/>
    <property type="match status" value="1"/>
</dbReference>
<evidence type="ECO:0000313" key="5">
    <source>
        <dbReference type="EMBL" id="KAK2942257.1"/>
    </source>
</evidence>
<protein>
    <submittedName>
        <fullName evidence="5">Cyclin-dependent kinase 3</fullName>
        <ecNumber evidence="5">2.7.11.22</ecNumber>
    </submittedName>
</protein>
<feature type="domain" description="Protein kinase" evidence="4">
    <location>
        <begin position="87"/>
        <end position="373"/>
    </location>
</feature>
<dbReference type="InterPro" id="IPR000719">
    <property type="entry name" value="Prot_kinase_dom"/>
</dbReference>
<feature type="region of interest" description="Disordered" evidence="3">
    <location>
        <begin position="56"/>
        <end position="90"/>
    </location>
</feature>
<evidence type="ECO:0000256" key="2">
    <source>
        <dbReference type="ARBA" id="ARBA00022840"/>
    </source>
</evidence>
<reference evidence="5 6" key="1">
    <citation type="journal article" date="2022" name="bioRxiv">
        <title>Genomics of Preaxostyla Flagellates Illuminates Evolutionary Transitions and the Path Towards Mitochondrial Loss.</title>
        <authorList>
            <person name="Novak L.V.F."/>
            <person name="Treitli S.C."/>
            <person name="Pyrih J."/>
            <person name="Halakuc P."/>
            <person name="Pipaliya S.V."/>
            <person name="Vacek V."/>
            <person name="Brzon O."/>
            <person name="Soukal P."/>
            <person name="Eme L."/>
            <person name="Dacks J.B."/>
            <person name="Karnkowska A."/>
            <person name="Elias M."/>
            <person name="Hampl V."/>
        </authorList>
    </citation>
    <scope>NUCLEOTIDE SEQUENCE [LARGE SCALE GENOMIC DNA]</scope>
    <source>
        <strain evidence="5">NAU3</strain>
        <tissue evidence="5">Gut</tissue>
    </source>
</reference>
<dbReference type="SUPFAM" id="SSF56112">
    <property type="entry name" value="Protein kinase-like (PK-like)"/>
    <property type="match status" value="1"/>
</dbReference>